<proteinExistence type="predicted"/>
<dbReference type="PROSITE" id="PS50011">
    <property type="entry name" value="PROTEIN_KINASE_DOM"/>
    <property type="match status" value="1"/>
</dbReference>
<dbReference type="InterPro" id="IPR000719">
    <property type="entry name" value="Prot_kinase_dom"/>
</dbReference>
<dbReference type="InterPro" id="IPR008271">
    <property type="entry name" value="Ser/Thr_kinase_AS"/>
</dbReference>
<dbReference type="GO" id="GO:0005524">
    <property type="term" value="F:ATP binding"/>
    <property type="evidence" value="ECO:0007669"/>
    <property type="project" value="InterPro"/>
</dbReference>
<keyword evidence="2" id="KW-0808">Transferase</keyword>
<dbReference type="EMBL" id="BKCJ010281802">
    <property type="protein sequence ID" value="GEZ46224.1"/>
    <property type="molecule type" value="Genomic_DNA"/>
</dbReference>
<dbReference type="AlphaFoldDB" id="A0A699IEP2"/>
<dbReference type="PANTHER" id="PTHR27003:SF390">
    <property type="entry name" value="PROTEIN KINASE DOMAIN-CONTAINING PROTEIN"/>
    <property type="match status" value="1"/>
</dbReference>
<dbReference type="GO" id="GO:0009506">
    <property type="term" value="C:plasmodesma"/>
    <property type="evidence" value="ECO:0007669"/>
    <property type="project" value="TreeGrafter"/>
</dbReference>
<name>A0A699IEP2_TANCI</name>
<dbReference type="PROSITE" id="PS00108">
    <property type="entry name" value="PROTEIN_KINASE_ST"/>
    <property type="match status" value="1"/>
</dbReference>
<organism evidence="2">
    <name type="scientific">Tanacetum cinerariifolium</name>
    <name type="common">Dalmatian daisy</name>
    <name type="synonym">Chrysanthemum cinerariifolium</name>
    <dbReference type="NCBI Taxonomy" id="118510"/>
    <lineage>
        <taxon>Eukaryota</taxon>
        <taxon>Viridiplantae</taxon>
        <taxon>Streptophyta</taxon>
        <taxon>Embryophyta</taxon>
        <taxon>Tracheophyta</taxon>
        <taxon>Spermatophyta</taxon>
        <taxon>Magnoliopsida</taxon>
        <taxon>eudicotyledons</taxon>
        <taxon>Gunneridae</taxon>
        <taxon>Pentapetalae</taxon>
        <taxon>asterids</taxon>
        <taxon>campanulids</taxon>
        <taxon>Asterales</taxon>
        <taxon>Asteraceae</taxon>
        <taxon>Asteroideae</taxon>
        <taxon>Anthemideae</taxon>
        <taxon>Anthemidinae</taxon>
        <taxon>Tanacetum</taxon>
    </lineage>
</organism>
<dbReference type="Gene3D" id="1.10.510.10">
    <property type="entry name" value="Transferase(Phosphotransferase) domain 1"/>
    <property type="match status" value="1"/>
</dbReference>
<dbReference type="Pfam" id="PF00069">
    <property type="entry name" value="Pkinase"/>
    <property type="match status" value="1"/>
</dbReference>
<dbReference type="InterPro" id="IPR045272">
    <property type="entry name" value="ANXUR1/2-like"/>
</dbReference>
<dbReference type="Gene3D" id="3.30.200.20">
    <property type="entry name" value="Phosphorylase Kinase, domain 1"/>
    <property type="match status" value="1"/>
</dbReference>
<reference evidence="2" key="1">
    <citation type="journal article" date="2019" name="Sci. Rep.">
        <title>Draft genome of Tanacetum cinerariifolium, the natural source of mosquito coil.</title>
        <authorList>
            <person name="Yamashiro T."/>
            <person name="Shiraishi A."/>
            <person name="Satake H."/>
            <person name="Nakayama K."/>
        </authorList>
    </citation>
    <scope>NUCLEOTIDE SEQUENCE</scope>
</reference>
<accession>A0A699IEP2</accession>
<dbReference type="GO" id="GO:0005886">
    <property type="term" value="C:plasma membrane"/>
    <property type="evidence" value="ECO:0007669"/>
    <property type="project" value="TreeGrafter"/>
</dbReference>
<comment type="caution">
    <text evidence="2">The sequence shown here is derived from an EMBL/GenBank/DDBJ whole genome shotgun (WGS) entry which is preliminary data.</text>
</comment>
<keyword evidence="2" id="KW-0418">Kinase</keyword>
<gene>
    <name evidence="2" type="ORF">Tci_518197</name>
</gene>
<feature type="non-terminal residue" evidence="2">
    <location>
        <position position="1"/>
    </location>
</feature>
<protein>
    <submittedName>
        <fullName evidence="2">Serine/threonine/dual specificity protein kinase, catalytic domain-containing protein</fullName>
    </submittedName>
</protein>
<dbReference type="GO" id="GO:0004714">
    <property type="term" value="F:transmembrane receptor protein tyrosine kinase activity"/>
    <property type="evidence" value="ECO:0007669"/>
    <property type="project" value="InterPro"/>
</dbReference>
<dbReference type="InterPro" id="IPR011009">
    <property type="entry name" value="Kinase-like_dom_sf"/>
</dbReference>
<evidence type="ECO:0000259" key="1">
    <source>
        <dbReference type="PROSITE" id="PS50011"/>
    </source>
</evidence>
<evidence type="ECO:0000313" key="2">
    <source>
        <dbReference type="EMBL" id="GEZ46224.1"/>
    </source>
</evidence>
<dbReference type="PANTHER" id="PTHR27003">
    <property type="entry name" value="OS07G0166700 PROTEIN"/>
    <property type="match status" value="1"/>
</dbReference>
<dbReference type="SUPFAM" id="SSF56112">
    <property type="entry name" value="Protein kinase-like (PK-like)"/>
    <property type="match status" value="1"/>
</dbReference>
<dbReference type="SMART" id="SM00220">
    <property type="entry name" value="S_TKc"/>
    <property type="match status" value="1"/>
</dbReference>
<sequence length="275" mass="31047">EDNGEQRNSSQSSSLDRRSVHKEDHCERICPSLLSSHDKCCLVFSLVEIKLATHDFDDALVIGKVGFGKVYKGYCEDSSIHEMILVYEYMPDESLHHHLNKRKVNGRNSSPLTWVERPNICIGSTRALDYLYTGTGVESRVIHHDVKSSNVLLDEKLVAKSIDFGVSRIGPTNQLGTINVYIGLIRGTFGYMDVEYLSTHRLTRKSDVYAFGVVLLETLCGRLALNFTLDEQQHSLVRRAKHCIKEGKISQIIDPFLRGQVSANCVSEGIWENYI</sequence>
<feature type="domain" description="Protein kinase" evidence="1">
    <location>
        <begin position="1"/>
        <end position="275"/>
    </location>
</feature>